<dbReference type="Pfam" id="PF17271">
    <property type="entry name" value="Usher_TcfC"/>
    <property type="match status" value="1"/>
</dbReference>
<accession>A0A1H9M9V2</accession>
<proteinExistence type="predicted"/>
<dbReference type="Proteomes" id="UP000242515">
    <property type="component" value="Unassembled WGS sequence"/>
</dbReference>
<reference evidence="5" key="1">
    <citation type="submission" date="2016-10" db="EMBL/GenBank/DDBJ databases">
        <authorList>
            <person name="Varghese N."/>
            <person name="Submissions S."/>
        </authorList>
    </citation>
    <scope>NUCLEOTIDE SEQUENCE [LARGE SCALE GENOMIC DNA]</scope>
    <source>
        <strain evidence="5">8N4</strain>
    </source>
</reference>
<gene>
    <name evidence="4" type="ORF">SAMN05216522_11427</name>
</gene>
<dbReference type="InterPro" id="IPR035224">
    <property type="entry name" value="Usher_TcfC"/>
</dbReference>
<evidence type="ECO:0000259" key="2">
    <source>
        <dbReference type="Pfam" id="PF16967"/>
    </source>
</evidence>
<dbReference type="STRING" id="988801.SAMN05216522_11427"/>
<evidence type="ECO:0000313" key="5">
    <source>
        <dbReference type="Proteomes" id="UP000242515"/>
    </source>
</evidence>
<evidence type="ECO:0000259" key="3">
    <source>
        <dbReference type="Pfam" id="PF17271"/>
    </source>
</evidence>
<evidence type="ECO:0000256" key="1">
    <source>
        <dbReference type="SAM" id="SignalP"/>
    </source>
</evidence>
<dbReference type="AlphaFoldDB" id="A0A1H9M9V2"/>
<dbReference type="RefSeq" id="WP_092678031.1">
    <property type="nucleotide sequence ID" value="NZ_FOGC01000014.1"/>
</dbReference>
<keyword evidence="1" id="KW-0732">Signal</keyword>
<dbReference type="Pfam" id="PF16967">
    <property type="entry name" value="TcfC"/>
    <property type="match status" value="1"/>
</dbReference>
<feature type="chain" id="PRO_5017371939" evidence="1">
    <location>
        <begin position="24"/>
        <end position="904"/>
    </location>
</feature>
<feature type="domain" description="Pilus assembly protein E-set like" evidence="2">
    <location>
        <begin position="279"/>
        <end position="340"/>
    </location>
</feature>
<name>A0A1H9M9V2_9GAMM</name>
<dbReference type="InterPro" id="IPR032636">
    <property type="entry name" value="Pilus_assem_E-set-like_dom"/>
</dbReference>
<sequence length="904" mass="100034">MKIRFLLFSVLTSIFSFSTSTCASFRVPKGFEELAQGQTILTDVSIYGESLGIFKISVDLENVQFIEPNKIIDAIVKKYPDSHNLRVLLSKYFNGTFHRNSQLSCSSNGSQPGCDFIDTKNVDIIYDENNGKVNIFISDKYIPSPKQNDTYYSVNAESHNAFIHQQNINFVADKNYQSASLQGNGTLGVTRDSYLNVDWNLQGQRSKNQSKNDLSLNNAYFRQDFFKKFYLQAGIMDSKDIFSNIGGNINLSQLPLGKIRGFRAGSTLAWVNVNKTNTGTPVNIFLSREARVDAYRGDQLLSSFYLKAGAQVLDTRSFPQGSYTINLKVYENNQLVRTETVPYTGLGELTSRTLQWFIQGGTPDNEGFSGKQAGQHQDNKVFQAGIRLPVTNNLALTSGSAFFNSANYWESAMDWSHGFDTGWIDGLLTSRVSYLHGSEGSRGNIQQLNYNDGFSLSFYRSEMKATDCNNQGVNRYSINGCYKSTNVMLSVPVDSWYATLGFSKSMNKGRYISRQDMVDYDPNHSLGVPWETVYQAHTKSSSWQLGVTRTAHFSDVNITTSVNAFLRNDSSFNAQDKGMFLTLSFSTNTHDIEGKGRTFSGSSNLQTSKRAGNQLSYTIAASQYSDNTGENEKGIAINGMNTDTLTSSVYGRAGGQYGTGSLTVSDTLDKKDGGNIINASGSYSSSVILDREGLTFGRRGDGTASSAITVNVEQGDTSDTSKVNVSVDTAGQSEIKGNSRALFTVPGYRESQFDINESISSNEGISSEIKTGTGTKRVFMTPGKVYNRDVNVESRYTWMARLLDDAGNPIDEVIPLNVMSWTPLGNSMVTLETTKKVNTLYVMKNNTYWQCGMKVSMIRDVIRYVGETTCQSINFASLPSKEKEQADMMTAKLNNQARLTVMAH</sequence>
<organism evidence="4 5">
    <name type="scientific">Rosenbergiella nectarea</name>
    <dbReference type="NCBI Taxonomy" id="988801"/>
    <lineage>
        <taxon>Bacteria</taxon>
        <taxon>Pseudomonadati</taxon>
        <taxon>Pseudomonadota</taxon>
        <taxon>Gammaproteobacteria</taxon>
        <taxon>Enterobacterales</taxon>
        <taxon>Erwiniaceae</taxon>
        <taxon>Rosenbergiella</taxon>
    </lineage>
</organism>
<protein>
    <submittedName>
        <fullName evidence="4">Outer membrane usher protein FimD/PapC</fullName>
    </submittedName>
</protein>
<keyword evidence="5" id="KW-1185">Reference proteome</keyword>
<feature type="domain" description="TcfC Usher-like barrel" evidence="3">
    <location>
        <begin position="353"/>
        <end position="774"/>
    </location>
</feature>
<dbReference type="EMBL" id="FOGC01000014">
    <property type="protein sequence ID" value="SER20422.1"/>
    <property type="molecule type" value="Genomic_DNA"/>
</dbReference>
<evidence type="ECO:0000313" key="4">
    <source>
        <dbReference type="EMBL" id="SER20422.1"/>
    </source>
</evidence>
<dbReference type="OrthoDB" id="7010570at2"/>
<feature type="signal peptide" evidence="1">
    <location>
        <begin position="1"/>
        <end position="23"/>
    </location>
</feature>